<dbReference type="PANTHER" id="PTHR13847">
    <property type="entry name" value="SARCOSINE DEHYDROGENASE-RELATED"/>
    <property type="match status" value="1"/>
</dbReference>
<keyword evidence="1 3" id="KW-0560">Oxidoreductase</keyword>
<dbReference type="KEGG" id="afg:AFULGI_00002690"/>
<dbReference type="EC" id="1.5.3.1" evidence="3"/>
<dbReference type="Proteomes" id="UP000028501">
    <property type="component" value="Chromosome"/>
</dbReference>
<reference evidence="3 4" key="1">
    <citation type="submission" date="2013-07" db="EMBL/GenBank/DDBJ databases">
        <title>Genome of Archaeoglobus fulgidus.</title>
        <authorList>
            <person name="Fiebig A."/>
            <person name="Birkeland N.-K."/>
        </authorList>
    </citation>
    <scope>NUCLEOTIDE SEQUENCE [LARGE SCALE GENOMIC DNA]</scope>
    <source>
        <strain evidence="3 4">DSM 8774</strain>
    </source>
</reference>
<dbReference type="SUPFAM" id="SSF51905">
    <property type="entry name" value="FAD/NAD(P)-binding domain"/>
    <property type="match status" value="1"/>
</dbReference>
<sequence length="354" mass="38569">MKVAVIGGGVAGLSAAYFLAKAGADVKVFEQKYLLYGASGRNSGGLTAQFTNEAMIKLAKRTLELYDELQSEVGFNFLLRRDGYVKIAGKGEEAKLREEVEFQRKAGVKVKMVEPEFVKELFPDINTSAFTAASYFADGGVVFPWPVVWGLAKGCRELGVEIYDYTPASVEVKGNDLTVKASGESYKVDYIINAAGAWSNEISQQAGVELNNKVFREEICVTESLKPYLDPYIMDISTGVYFSQSMRGEIVGGILGSETDRLETKASLDFLTTYAKRVTELVPKLRGMAVLRQWAGLYDAGRNGMPVIGQTKVRGFIQLNGFGRHGMSLALAAGEGVAELIVKGRSSIVEPFKP</sequence>
<dbReference type="Pfam" id="PF01266">
    <property type="entry name" value="DAO"/>
    <property type="match status" value="1"/>
</dbReference>
<dbReference type="Gene3D" id="3.30.9.10">
    <property type="entry name" value="D-Amino Acid Oxidase, subunit A, domain 2"/>
    <property type="match status" value="1"/>
</dbReference>
<dbReference type="RefSeq" id="WP_010877785.1">
    <property type="nucleotide sequence ID" value="NZ_CP006577.1"/>
</dbReference>
<dbReference type="PANTHER" id="PTHR13847:SF287">
    <property type="entry name" value="FAD-DEPENDENT OXIDOREDUCTASE DOMAIN-CONTAINING PROTEIN 1"/>
    <property type="match status" value="1"/>
</dbReference>
<dbReference type="Gene3D" id="3.50.50.60">
    <property type="entry name" value="FAD/NAD(P)-binding domain"/>
    <property type="match status" value="1"/>
</dbReference>
<dbReference type="GO" id="GO:0005737">
    <property type="term" value="C:cytoplasm"/>
    <property type="evidence" value="ECO:0007669"/>
    <property type="project" value="TreeGrafter"/>
</dbReference>
<evidence type="ECO:0000313" key="3">
    <source>
        <dbReference type="EMBL" id="AIG97095.1"/>
    </source>
</evidence>
<dbReference type="InterPro" id="IPR036188">
    <property type="entry name" value="FAD/NAD-bd_sf"/>
</dbReference>
<name>A0A075W9P6_ARCFL</name>
<feature type="domain" description="FAD dependent oxidoreductase" evidence="2">
    <location>
        <begin position="2"/>
        <end position="340"/>
    </location>
</feature>
<dbReference type="InterPro" id="IPR006076">
    <property type="entry name" value="FAD-dep_OxRdtase"/>
</dbReference>
<dbReference type="GO" id="GO:0008115">
    <property type="term" value="F:sarcosine oxidase activity"/>
    <property type="evidence" value="ECO:0007669"/>
    <property type="project" value="UniProtKB-EC"/>
</dbReference>
<dbReference type="EMBL" id="CP006577">
    <property type="protein sequence ID" value="AIG97095.1"/>
    <property type="molecule type" value="Genomic_DNA"/>
</dbReference>
<evidence type="ECO:0000259" key="2">
    <source>
        <dbReference type="Pfam" id="PF01266"/>
    </source>
</evidence>
<dbReference type="AlphaFoldDB" id="A0A075W9P6"/>
<proteinExistence type="predicted"/>
<organism evidence="3 4">
    <name type="scientific">Archaeoglobus fulgidus DSM 8774</name>
    <dbReference type="NCBI Taxonomy" id="1344584"/>
    <lineage>
        <taxon>Archaea</taxon>
        <taxon>Methanobacteriati</taxon>
        <taxon>Methanobacteriota</taxon>
        <taxon>Archaeoglobi</taxon>
        <taxon>Archaeoglobales</taxon>
        <taxon>Archaeoglobaceae</taxon>
        <taxon>Archaeoglobus</taxon>
    </lineage>
</organism>
<accession>A0A075W9P6</accession>
<protein>
    <submittedName>
        <fullName evidence="3">Glycine/D-amino acid oxidase (Deaminating)</fullName>
        <ecNumber evidence="3">1.5.3.1</ecNumber>
    </submittedName>
</protein>
<evidence type="ECO:0000256" key="1">
    <source>
        <dbReference type="ARBA" id="ARBA00023002"/>
    </source>
</evidence>
<dbReference type="HOGENOM" id="CLU_007884_4_1_2"/>
<gene>
    <name evidence="3" type="ORF">AFULGI_00002690</name>
</gene>
<dbReference type="PRINTS" id="PR00420">
    <property type="entry name" value="RNGMNOXGNASE"/>
</dbReference>
<dbReference type="GeneID" id="24793811"/>
<evidence type="ECO:0000313" key="4">
    <source>
        <dbReference type="Proteomes" id="UP000028501"/>
    </source>
</evidence>